<evidence type="ECO:0000256" key="3">
    <source>
        <dbReference type="ARBA" id="ARBA00022958"/>
    </source>
</evidence>
<dbReference type="eggNOG" id="KOG1965">
    <property type="taxonomic scope" value="Eukaryota"/>
</dbReference>
<evidence type="ECO:0000256" key="1">
    <source>
        <dbReference type="ARBA" id="ARBA00022448"/>
    </source>
</evidence>
<sequence length="192" mass="20622">MAISVSSVSVDQALHENRARIKAWLPGVDWNTSSDTVRASVVMRPRHVVVVEEHRQMVDEVSPQLTPHRRPATPVVMEAAGGRGRPGSAEVATGMGLDLGALALKYTGLAVSDHDSIVAINIFIALLCGCIVFGHLLEGNRWVNESTTALVLGLITGGVILICTKGVNSRILIFSEDIFFIYLLPPIIFNAG</sequence>
<dbReference type="GO" id="GO:0005886">
    <property type="term" value="C:plasma membrane"/>
    <property type="evidence" value="ECO:0007669"/>
    <property type="project" value="TreeGrafter"/>
</dbReference>
<keyword evidence="3" id="KW-0630">Potassium</keyword>
<dbReference type="STRING" id="4572.M7YVH8"/>
<keyword evidence="4" id="KW-0406">Ion transport</keyword>
<dbReference type="GO" id="GO:0015385">
    <property type="term" value="F:sodium:proton antiporter activity"/>
    <property type="evidence" value="ECO:0007669"/>
    <property type="project" value="InterPro"/>
</dbReference>
<protein>
    <submittedName>
        <fullName evidence="5">Sodium/hydrogen exchanger 1</fullName>
    </submittedName>
</protein>
<dbReference type="InterPro" id="IPR018422">
    <property type="entry name" value="Cation/H_exchanger_CPA1"/>
</dbReference>
<gene>
    <name evidence="5" type="ORF">TRIUR3_32555</name>
</gene>
<keyword evidence="2" id="KW-0633">Potassium transport</keyword>
<dbReference type="AlphaFoldDB" id="M7YVH8"/>
<evidence type="ECO:0000256" key="4">
    <source>
        <dbReference type="ARBA" id="ARBA00023065"/>
    </source>
</evidence>
<organism evidence="5">
    <name type="scientific">Triticum urartu</name>
    <name type="common">Red wild einkorn</name>
    <name type="synonym">Crithodium urartu</name>
    <dbReference type="NCBI Taxonomy" id="4572"/>
    <lineage>
        <taxon>Eukaryota</taxon>
        <taxon>Viridiplantae</taxon>
        <taxon>Streptophyta</taxon>
        <taxon>Embryophyta</taxon>
        <taxon>Tracheophyta</taxon>
        <taxon>Spermatophyta</taxon>
        <taxon>Magnoliopsida</taxon>
        <taxon>Liliopsida</taxon>
        <taxon>Poales</taxon>
        <taxon>Poaceae</taxon>
        <taxon>BOP clade</taxon>
        <taxon>Pooideae</taxon>
        <taxon>Triticodae</taxon>
        <taxon>Triticeae</taxon>
        <taxon>Triticinae</taxon>
        <taxon>Triticum</taxon>
    </lineage>
</organism>
<dbReference type="GO" id="GO:0051453">
    <property type="term" value="P:regulation of intracellular pH"/>
    <property type="evidence" value="ECO:0007669"/>
    <property type="project" value="TreeGrafter"/>
</dbReference>
<evidence type="ECO:0000256" key="2">
    <source>
        <dbReference type="ARBA" id="ARBA00022538"/>
    </source>
</evidence>
<dbReference type="PANTHER" id="PTHR10110">
    <property type="entry name" value="SODIUM/HYDROGEN EXCHANGER"/>
    <property type="match status" value="1"/>
</dbReference>
<keyword evidence="1" id="KW-0813">Transport</keyword>
<dbReference type="GO" id="GO:0015386">
    <property type="term" value="F:potassium:proton antiporter activity"/>
    <property type="evidence" value="ECO:0007669"/>
    <property type="project" value="TreeGrafter"/>
</dbReference>
<accession>M7YVH8</accession>
<proteinExistence type="predicted"/>
<dbReference type="PANTHER" id="PTHR10110:SF116">
    <property type="entry name" value="NA+_H+ EXCHANGER"/>
    <property type="match status" value="1"/>
</dbReference>
<dbReference type="GO" id="GO:0098719">
    <property type="term" value="P:sodium ion import across plasma membrane"/>
    <property type="evidence" value="ECO:0007669"/>
    <property type="project" value="TreeGrafter"/>
</dbReference>
<reference evidence="5" key="1">
    <citation type="journal article" date="2013" name="Nature">
        <title>Draft genome of the wheat A-genome progenitor Triticum urartu.</title>
        <authorList>
            <person name="Ling H.Q."/>
            <person name="Zhao S."/>
            <person name="Liu D."/>
            <person name="Wang J."/>
            <person name="Sun H."/>
            <person name="Zhang C."/>
            <person name="Fan H."/>
            <person name="Li D."/>
            <person name="Dong L."/>
            <person name="Tao Y."/>
            <person name="Gao C."/>
            <person name="Wu H."/>
            <person name="Li Y."/>
            <person name="Cui Y."/>
            <person name="Guo X."/>
            <person name="Zheng S."/>
            <person name="Wang B."/>
            <person name="Yu K."/>
            <person name="Liang Q."/>
            <person name="Yang W."/>
            <person name="Lou X."/>
            <person name="Chen J."/>
            <person name="Feng M."/>
            <person name="Jian J."/>
            <person name="Zhang X."/>
            <person name="Luo G."/>
            <person name="Jiang Y."/>
            <person name="Liu J."/>
            <person name="Wang Z."/>
            <person name="Sha Y."/>
            <person name="Zhang B."/>
            <person name="Wu H."/>
            <person name="Tang D."/>
            <person name="Shen Q."/>
            <person name="Xue P."/>
            <person name="Zou S."/>
            <person name="Wang X."/>
            <person name="Liu X."/>
            <person name="Wang F."/>
            <person name="Yang Y."/>
            <person name="An X."/>
            <person name="Dong Z."/>
            <person name="Zhang K."/>
            <person name="Zhang X."/>
            <person name="Luo M.C."/>
            <person name="Dvorak J."/>
            <person name="Tong Y."/>
            <person name="Wang J."/>
            <person name="Yang H."/>
            <person name="Li Z."/>
            <person name="Wang D."/>
            <person name="Zhang A."/>
            <person name="Wang J."/>
        </authorList>
    </citation>
    <scope>NUCLEOTIDE SEQUENCE</scope>
</reference>
<dbReference type="EMBL" id="KD178303">
    <property type="protein sequence ID" value="EMS54753.1"/>
    <property type="molecule type" value="Genomic_DNA"/>
</dbReference>
<name>M7YVH8_TRIUA</name>
<evidence type="ECO:0000313" key="5">
    <source>
        <dbReference type="EMBL" id="EMS54753.1"/>
    </source>
</evidence>